<feature type="region of interest" description="Disordered" evidence="5">
    <location>
        <begin position="1"/>
        <end position="24"/>
    </location>
</feature>
<sequence length="219" mass="24176">MTGSPHTPLSTGNPGRKTGPKPSFTREDVLDTALELGIADFTLSAIARRLGVVTPALYRVFPSRDALLDACLARVAATIETPETGAAWQDALRLWATECWRMCEEVPGLAKTLYAYPAAFAHIEDPLRGYVRILEEHGRSRMQAAFALDFIGDTVMACRLGIESMRATDSAGTSGLERVQDRISADHLFQPDDSWSERGFVDVKVNFIIEGLERHWPEV</sequence>
<dbReference type="EMBL" id="CP006842">
    <property type="protein sequence ID" value="AHW63816.1"/>
    <property type="molecule type" value="Genomic_DNA"/>
</dbReference>
<dbReference type="InterPro" id="IPR001647">
    <property type="entry name" value="HTH_TetR"/>
</dbReference>
<evidence type="ECO:0000256" key="1">
    <source>
        <dbReference type="ARBA" id="ARBA00023015"/>
    </source>
</evidence>
<evidence type="ECO:0000256" key="3">
    <source>
        <dbReference type="ARBA" id="ARBA00023163"/>
    </source>
</evidence>
<dbReference type="PROSITE" id="PS50977">
    <property type="entry name" value="HTH_TETR_2"/>
    <property type="match status" value="1"/>
</dbReference>
<dbReference type="STRING" id="1404245.CGLY_06855"/>
<dbReference type="GO" id="GO:0003700">
    <property type="term" value="F:DNA-binding transcription factor activity"/>
    <property type="evidence" value="ECO:0007669"/>
    <property type="project" value="TreeGrafter"/>
</dbReference>
<dbReference type="OrthoDB" id="2570341at2"/>
<dbReference type="PANTHER" id="PTHR30055:SF151">
    <property type="entry name" value="TRANSCRIPTIONAL REGULATORY PROTEIN"/>
    <property type="match status" value="1"/>
</dbReference>
<dbReference type="InterPro" id="IPR009057">
    <property type="entry name" value="Homeodomain-like_sf"/>
</dbReference>
<evidence type="ECO:0000313" key="7">
    <source>
        <dbReference type="EMBL" id="AHW63816.1"/>
    </source>
</evidence>
<dbReference type="eggNOG" id="COG1309">
    <property type="taxonomic scope" value="Bacteria"/>
</dbReference>
<dbReference type="RefSeq" id="WP_052539813.1">
    <property type="nucleotide sequence ID" value="NZ_CP006842.1"/>
</dbReference>
<dbReference type="HOGENOM" id="CLU_077880_0_0_11"/>
<protein>
    <submittedName>
        <fullName evidence="7">Putative transcriptional regulator, TetR-family</fullName>
    </submittedName>
</protein>
<evidence type="ECO:0000256" key="5">
    <source>
        <dbReference type="SAM" id="MobiDB-lite"/>
    </source>
</evidence>
<dbReference type="AlphaFoldDB" id="X5EB29"/>
<evidence type="ECO:0000313" key="8">
    <source>
        <dbReference type="Proteomes" id="UP000023703"/>
    </source>
</evidence>
<keyword evidence="2 4" id="KW-0238">DNA-binding</keyword>
<dbReference type="Pfam" id="PF00440">
    <property type="entry name" value="TetR_N"/>
    <property type="match status" value="1"/>
</dbReference>
<dbReference type="GO" id="GO:0000976">
    <property type="term" value="F:transcription cis-regulatory region binding"/>
    <property type="evidence" value="ECO:0007669"/>
    <property type="project" value="TreeGrafter"/>
</dbReference>
<keyword evidence="8" id="KW-1185">Reference proteome</keyword>
<gene>
    <name evidence="7" type="ORF">CGLY_06855</name>
</gene>
<keyword evidence="1" id="KW-0805">Transcription regulation</keyword>
<accession>X5EB29</accession>
<name>X5EB29_9CORY</name>
<dbReference type="PANTHER" id="PTHR30055">
    <property type="entry name" value="HTH-TYPE TRANSCRIPTIONAL REGULATOR RUTR"/>
    <property type="match status" value="1"/>
</dbReference>
<dbReference type="KEGG" id="cgy:CGLY_06855"/>
<organism evidence="7 8">
    <name type="scientific">Corynebacterium glyciniphilum AJ 3170</name>
    <dbReference type="NCBI Taxonomy" id="1404245"/>
    <lineage>
        <taxon>Bacteria</taxon>
        <taxon>Bacillati</taxon>
        <taxon>Actinomycetota</taxon>
        <taxon>Actinomycetes</taxon>
        <taxon>Mycobacteriales</taxon>
        <taxon>Corynebacteriaceae</taxon>
        <taxon>Corynebacterium</taxon>
    </lineage>
</organism>
<dbReference type="Proteomes" id="UP000023703">
    <property type="component" value="Chromosome"/>
</dbReference>
<dbReference type="Gene3D" id="1.10.357.10">
    <property type="entry name" value="Tetracycline Repressor, domain 2"/>
    <property type="match status" value="1"/>
</dbReference>
<dbReference type="InterPro" id="IPR050109">
    <property type="entry name" value="HTH-type_TetR-like_transc_reg"/>
</dbReference>
<evidence type="ECO:0000256" key="4">
    <source>
        <dbReference type="PROSITE-ProRule" id="PRU00335"/>
    </source>
</evidence>
<dbReference type="SUPFAM" id="SSF48498">
    <property type="entry name" value="Tetracyclin repressor-like, C-terminal domain"/>
    <property type="match status" value="1"/>
</dbReference>
<dbReference type="InterPro" id="IPR036271">
    <property type="entry name" value="Tet_transcr_reg_TetR-rel_C_sf"/>
</dbReference>
<feature type="domain" description="HTH tetR-type" evidence="6">
    <location>
        <begin position="19"/>
        <end position="79"/>
    </location>
</feature>
<evidence type="ECO:0000256" key="2">
    <source>
        <dbReference type="ARBA" id="ARBA00023125"/>
    </source>
</evidence>
<proteinExistence type="predicted"/>
<feature type="DNA-binding region" description="H-T-H motif" evidence="4">
    <location>
        <begin position="42"/>
        <end position="61"/>
    </location>
</feature>
<keyword evidence="3" id="KW-0804">Transcription</keyword>
<evidence type="ECO:0000259" key="6">
    <source>
        <dbReference type="PROSITE" id="PS50977"/>
    </source>
</evidence>
<dbReference type="SUPFAM" id="SSF46689">
    <property type="entry name" value="Homeodomain-like"/>
    <property type="match status" value="1"/>
</dbReference>
<reference evidence="7 8" key="1">
    <citation type="journal article" date="2015" name="Int. J. Syst. Evol. Microbiol.">
        <title>Revisiting Corynebacterium glyciniphilum (ex Kubota et al., 1972) sp. nov., nom. rev., isolated from putrefied banana.</title>
        <authorList>
            <person name="Al-Dilaimi A."/>
            <person name="Bednarz H."/>
            <person name="Lomker A."/>
            <person name="Niehaus K."/>
            <person name="Kalinowski J."/>
            <person name="Ruckert C."/>
        </authorList>
    </citation>
    <scope>NUCLEOTIDE SEQUENCE [LARGE SCALE GENOMIC DNA]</scope>
    <source>
        <strain evidence="7">AJ 3170</strain>
    </source>
</reference>
<feature type="compositionally biased region" description="Polar residues" evidence="5">
    <location>
        <begin position="1"/>
        <end position="13"/>
    </location>
</feature>